<dbReference type="Pfam" id="PF24622">
    <property type="entry name" value="TMP_4"/>
    <property type="match status" value="1"/>
</dbReference>
<reference evidence="2 3" key="1">
    <citation type="submission" date="2018-09" db="EMBL/GenBank/DDBJ databases">
        <authorList>
            <person name="Zhu H."/>
        </authorList>
    </citation>
    <scope>NUCLEOTIDE SEQUENCE [LARGE SCALE GENOMIC DNA]</scope>
    <source>
        <strain evidence="2 3">K1S02-6</strain>
    </source>
</reference>
<accession>A0A418XEY9</accession>
<dbReference type="InterPro" id="IPR009628">
    <property type="entry name" value="Phage_tape_measure_N"/>
</dbReference>
<name>A0A418XEY9_9PSED</name>
<proteinExistence type="predicted"/>
<feature type="domain" description="Bacteriophage tail tape measure N-terminal" evidence="1">
    <location>
        <begin position="138"/>
        <end position="340"/>
    </location>
</feature>
<comment type="caution">
    <text evidence="2">The sequence shown here is derived from an EMBL/GenBank/DDBJ whole genome shotgun (WGS) entry which is preliminary data.</text>
</comment>
<evidence type="ECO:0000259" key="1">
    <source>
        <dbReference type="Pfam" id="PF06791"/>
    </source>
</evidence>
<dbReference type="Pfam" id="PF06791">
    <property type="entry name" value="TMP_2"/>
    <property type="match status" value="1"/>
</dbReference>
<evidence type="ECO:0000313" key="2">
    <source>
        <dbReference type="EMBL" id="RJG10908.1"/>
    </source>
</evidence>
<dbReference type="RefSeq" id="WP_119955040.1">
    <property type="nucleotide sequence ID" value="NZ_QYUR01000003.1"/>
</dbReference>
<dbReference type="Proteomes" id="UP000284021">
    <property type="component" value="Unassembled WGS sequence"/>
</dbReference>
<dbReference type="EMBL" id="QYUR01000003">
    <property type="protein sequence ID" value="RJG10908.1"/>
    <property type="molecule type" value="Genomic_DNA"/>
</dbReference>
<evidence type="ECO:0000313" key="3">
    <source>
        <dbReference type="Proteomes" id="UP000284021"/>
    </source>
</evidence>
<dbReference type="AlphaFoldDB" id="A0A418XEY9"/>
<dbReference type="OrthoDB" id="79849at2"/>
<keyword evidence="3" id="KW-1185">Reference proteome</keyword>
<organism evidence="2 3">
    <name type="scientific">Pseudomonas cavernicola</name>
    <dbReference type="NCBI Taxonomy" id="2320866"/>
    <lineage>
        <taxon>Bacteria</taxon>
        <taxon>Pseudomonadati</taxon>
        <taxon>Pseudomonadota</taxon>
        <taxon>Gammaproteobacteria</taxon>
        <taxon>Pseudomonadales</taxon>
        <taxon>Pseudomonadaceae</taxon>
        <taxon>Pseudomonas</taxon>
    </lineage>
</organism>
<sequence>MDIASLGFRIDTGDVAKAETALDSLNATGAKTEATAKGVGAAWTEAGRKVGAGSSPLGSVASAVKQGSDAMKAQQGELAKLLGKIDPVTAALDRLDDQEKQLGKFKAGGLLDAETFAEYRAKVDQARNGLSDIDGVLRRAGTTSKQTSAALRMLPAQFSDIAISLQAGQSPLSVFLQQGSQIKDSFGGVGPALRETAKYALGLINPFTVAAAAAAGLAYAYFEGSKESERFNKSLILTGGYAGMTASQLASLSDEMDSLAGVTQGSAAEALNQVAASGQFAGEQIKLVAVAAEQMRVATGKSVEDTIAEFVKLRRDPVSAILELNDKYHFLERSQLDQIRTLKEQGKEQEAATEAMRVYAGVVAERTPQIEQNLGSIERSWNAIKKAASETVDGLKGIGRVSSEAERVVTLTQKIAYLKSTLGTGFEPLADTAGEVAKLAAELDGLTKKQKEAAFAPTVTVDTKAETERMKAREEFDRLAISNLAKEAKLEREILDIQKLGLKAGVQQSDIDMQVVAARARYAESLPKSRKPEAAKVFADDAATKMLQSLREQGATLESQLKTTEKLSVAERTQIEFAQQIADLKEKSILTADQKSLLANEGIITAQLAQNVALDEQIQKRHELAKSAEEAARKQDLVNREAKGVIDSLKTEEERIKESYERRRQSILDSSIATAEEKNEALLRLEEQNTEDMIKVNGSYWERYLLAAEDSLGNFDELAASTVENFSTRFGDAFESMIFDAQTLEEAVSGMAEGMARAVVNALGQMAAQWLAYQIVQMLVGKTTKASAAASMIAIAEATSAQAGLAAFASTAAIPIVGPAAAPAAAATAVGLTLPMVAAVSAGALAGMAHDGIDSVPREGTWLLDKGERVVDSRTNADLKRYLAAPDQSAQAGQAPPVNINITMPGLKDAPGVREATGGMAKKVGGAVSRARRYS</sequence>
<gene>
    <name evidence="2" type="ORF">D3879_14600</name>
</gene>
<protein>
    <recommendedName>
        <fullName evidence="1">Bacteriophage tail tape measure N-terminal domain-containing protein</fullName>
    </recommendedName>
</protein>